<feature type="domain" description="Glycoside hydrolase family 20 catalytic" evidence="7">
    <location>
        <begin position="356"/>
        <end position="497"/>
    </location>
</feature>
<keyword evidence="4" id="KW-0378">Hydrolase</keyword>
<feature type="transmembrane region" description="Helical" evidence="6">
    <location>
        <begin position="12"/>
        <end position="31"/>
    </location>
</feature>
<reference evidence="9 10" key="1">
    <citation type="submission" date="2023-09" db="EMBL/GenBank/DDBJ databases">
        <authorList>
            <person name="Rey-Velasco X."/>
        </authorList>
    </citation>
    <scope>NUCLEOTIDE SEQUENCE [LARGE SCALE GENOMIC DNA]</scope>
    <source>
        <strain evidence="9 10">F188</strain>
    </source>
</reference>
<dbReference type="RefSeq" id="WP_311685750.1">
    <property type="nucleotide sequence ID" value="NZ_JAVRHM010000016.1"/>
</dbReference>
<protein>
    <recommendedName>
        <fullName evidence="3">beta-N-acetylhexosaminidase</fullName>
        <ecNumber evidence="3">3.2.1.52</ecNumber>
    </recommendedName>
</protein>
<organism evidence="9 10">
    <name type="scientific">Autumnicola patrickiae</name>
    <dbReference type="NCBI Taxonomy" id="3075591"/>
    <lineage>
        <taxon>Bacteria</taxon>
        <taxon>Pseudomonadati</taxon>
        <taxon>Bacteroidota</taxon>
        <taxon>Flavobacteriia</taxon>
        <taxon>Flavobacteriales</taxon>
        <taxon>Flavobacteriaceae</taxon>
        <taxon>Autumnicola</taxon>
    </lineage>
</organism>
<dbReference type="InterPro" id="IPR029018">
    <property type="entry name" value="Hex-like_dom2"/>
</dbReference>
<dbReference type="InterPro" id="IPR025705">
    <property type="entry name" value="Beta_hexosaminidase_sua/sub"/>
</dbReference>
<dbReference type="InterPro" id="IPR015883">
    <property type="entry name" value="Glyco_hydro_20_cat"/>
</dbReference>
<dbReference type="Proteomes" id="UP001261624">
    <property type="component" value="Unassembled WGS sequence"/>
</dbReference>
<evidence type="ECO:0000313" key="10">
    <source>
        <dbReference type="Proteomes" id="UP001261624"/>
    </source>
</evidence>
<dbReference type="PIRSF" id="PIRSF001093">
    <property type="entry name" value="B-hxosamndse_ab_euk"/>
    <property type="match status" value="1"/>
</dbReference>
<dbReference type="EC" id="3.2.1.52" evidence="3"/>
<keyword evidence="6" id="KW-0812">Transmembrane</keyword>
<dbReference type="PANTHER" id="PTHR22600:SF57">
    <property type="entry name" value="BETA-N-ACETYLHEXOSAMINIDASE"/>
    <property type="match status" value="1"/>
</dbReference>
<evidence type="ECO:0000256" key="2">
    <source>
        <dbReference type="ARBA" id="ARBA00006285"/>
    </source>
</evidence>
<dbReference type="InterPro" id="IPR015882">
    <property type="entry name" value="HEX_bac_N"/>
</dbReference>
<comment type="caution">
    <text evidence="9">The sequence shown here is derived from an EMBL/GenBank/DDBJ whole genome shotgun (WGS) entry which is preliminary data.</text>
</comment>
<comment type="similarity">
    <text evidence="2">Belongs to the glycosyl hydrolase 20 family.</text>
</comment>
<feature type="domain" description="Glycoside hydrolase family 20 catalytic" evidence="7">
    <location>
        <begin position="185"/>
        <end position="351"/>
    </location>
</feature>
<dbReference type="PANTHER" id="PTHR22600">
    <property type="entry name" value="BETA-HEXOSAMINIDASE"/>
    <property type="match status" value="1"/>
</dbReference>
<evidence type="ECO:0000256" key="6">
    <source>
        <dbReference type="SAM" id="Phobius"/>
    </source>
</evidence>
<evidence type="ECO:0000256" key="3">
    <source>
        <dbReference type="ARBA" id="ARBA00012663"/>
    </source>
</evidence>
<evidence type="ECO:0000259" key="7">
    <source>
        <dbReference type="Pfam" id="PF00728"/>
    </source>
</evidence>
<sequence length="534" mass="60866">MENQANNKKQFLIRNTIIAIFGLALFLTLAFSSRSNSSENDMSQTSLIPIPVQIEDSEGSFELTSRTAILISENEAEIESVANYLSEFLKPATGFDLPVKQNSEENSRSGNIILALSKDSEFQNEEAYILEVLDENVHLEASSSEGLFRGIQTLRQLLPAEIESNTVQDIKWNITSGKIKDHPQYSYRGAMLDVSRHFFSVEEVKQYIEFLAAYKMNKLHLHLSDDQGWRIEIKKWPKLTSIGGSKEVGDTEGGFYTQEDYKEIVKYAQKHYIIVVPEIDMPGHTNAALASYPELNCDDKSPELYTGIEVGFSSLCVDKELTYEFIDDVIGEIAAITPGPYFHIGGDESHATSKEDYNYFINRVQKIVKKYGKKIIGWDEIQTAAIEEGVIAQFWASEENAVAAKKKKAKILMSPSKRAYMDMQYDSLSPLGLHWAAYIEVDDAYDWNPSNLVPEITKDDIVGIEAPLWTETIEDIEDVEYMVFPRLPGYAEIGWSPDSLRNWEEYKIRLGKQYKRFKIMDLNFYESPKVPWEK</sequence>
<dbReference type="Pfam" id="PF00728">
    <property type="entry name" value="Glyco_hydro_20"/>
    <property type="match status" value="2"/>
</dbReference>
<dbReference type="SUPFAM" id="SSF51445">
    <property type="entry name" value="(Trans)glycosidases"/>
    <property type="match status" value="1"/>
</dbReference>
<proteinExistence type="inferred from homology"/>
<keyword evidence="10" id="KW-1185">Reference proteome</keyword>
<dbReference type="Gene3D" id="3.30.379.10">
    <property type="entry name" value="Chitobiase/beta-hexosaminidase domain 2-like"/>
    <property type="match status" value="1"/>
</dbReference>
<dbReference type="EMBL" id="JAVRHM010000016">
    <property type="protein sequence ID" value="MDT0690833.1"/>
    <property type="molecule type" value="Genomic_DNA"/>
</dbReference>
<accession>A0ABU3E4A4</accession>
<name>A0ABU3E4A4_9FLAO</name>
<keyword evidence="6" id="KW-1133">Transmembrane helix</keyword>
<dbReference type="SUPFAM" id="SSF55545">
    <property type="entry name" value="beta-N-acetylhexosaminidase-like domain"/>
    <property type="match status" value="1"/>
</dbReference>
<dbReference type="Gene3D" id="3.20.20.80">
    <property type="entry name" value="Glycosidases"/>
    <property type="match status" value="1"/>
</dbReference>
<dbReference type="InterPro" id="IPR017853">
    <property type="entry name" value="GH"/>
</dbReference>
<evidence type="ECO:0000313" key="9">
    <source>
        <dbReference type="EMBL" id="MDT0690833.1"/>
    </source>
</evidence>
<dbReference type="CDD" id="cd06568">
    <property type="entry name" value="GH20_SpHex_like"/>
    <property type="match status" value="1"/>
</dbReference>
<evidence type="ECO:0000256" key="1">
    <source>
        <dbReference type="ARBA" id="ARBA00001231"/>
    </source>
</evidence>
<dbReference type="PRINTS" id="PR00738">
    <property type="entry name" value="GLHYDRLASE20"/>
</dbReference>
<feature type="domain" description="Beta-hexosaminidase bacterial type N-terminal" evidence="8">
    <location>
        <begin position="45"/>
        <end position="181"/>
    </location>
</feature>
<evidence type="ECO:0000256" key="5">
    <source>
        <dbReference type="ARBA" id="ARBA00023295"/>
    </source>
</evidence>
<comment type="catalytic activity">
    <reaction evidence="1">
        <text>Hydrolysis of terminal non-reducing N-acetyl-D-hexosamine residues in N-acetyl-beta-D-hexosaminides.</text>
        <dbReference type="EC" id="3.2.1.52"/>
    </reaction>
</comment>
<keyword evidence="5" id="KW-0326">Glycosidase</keyword>
<keyword evidence="6" id="KW-0472">Membrane</keyword>
<evidence type="ECO:0000259" key="8">
    <source>
        <dbReference type="Pfam" id="PF02838"/>
    </source>
</evidence>
<dbReference type="Pfam" id="PF02838">
    <property type="entry name" value="Glyco_hydro_20b"/>
    <property type="match status" value="1"/>
</dbReference>
<gene>
    <name evidence="9" type="ORF">RM549_13630</name>
</gene>
<evidence type="ECO:0000256" key="4">
    <source>
        <dbReference type="ARBA" id="ARBA00022801"/>
    </source>
</evidence>